<feature type="compositionally biased region" description="Basic and acidic residues" evidence="1">
    <location>
        <begin position="26"/>
        <end position="36"/>
    </location>
</feature>
<evidence type="ECO:0000313" key="2">
    <source>
        <dbReference type="EMBL" id="KKL80760.1"/>
    </source>
</evidence>
<feature type="region of interest" description="Disordered" evidence="1">
    <location>
        <begin position="15"/>
        <end position="36"/>
    </location>
</feature>
<accession>A0A0F9HGJ8</accession>
<dbReference type="AlphaFoldDB" id="A0A0F9HGJ8"/>
<sequence>MPELDLNQAVASDLSNQVKDFSVPSERTDGPEDSKETKYIDLDFNDHLGIYTKIPEVRAVINAKASWTIGKGYIADEVTTMLLDTIKGNGKDTFNSIMENNIRTYHIGKGSFDEIIRDDEENFINLKPLNPSVMEVVIDGKGIITGYNQLSKTNKDKVFTIEFSEKTI</sequence>
<evidence type="ECO:0000256" key="1">
    <source>
        <dbReference type="SAM" id="MobiDB-lite"/>
    </source>
</evidence>
<name>A0A0F9HGJ8_9ZZZZ</name>
<reference evidence="2" key="1">
    <citation type="journal article" date="2015" name="Nature">
        <title>Complex archaea that bridge the gap between prokaryotes and eukaryotes.</title>
        <authorList>
            <person name="Spang A."/>
            <person name="Saw J.H."/>
            <person name="Jorgensen S.L."/>
            <person name="Zaremba-Niedzwiedzka K."/>
            <person name="Martijn J."/>
            <person name="Lind A.E."/>
            <person name="van Eijk R."/>
            <person name="Schleper C."/>
            <person name="Guy L."/>
            <person name="Ettema T.J."/>
        </authorList>
    </citation>
    <scope>NUCLEOTIDE SEQUENCE</scope>
</reference>
<organism evidence="2">
    <name type="scientific">marine sediment metagenome</name>
    <dbReference type="NCBI Taxonomy" id="412755"/>
    <lineage>
        <taxon>unclassified sequences</taxon>
        <taxon>metagenomes</taxon>
        <taxon>ecological metagenomes</taxon>
    </lineage>
</organism>
<dbReference type="EMBL" id="LAZR01022762">
    <property type="protein sequence ID" value="KKL80760.1"/>
    <property type="molecule type" value="Genomic_DNA"/>
</dbReference>
<proteinExistence type="predicted"/>
<gene>
    <name evidence="2" type="ORF">LCGC14_2001580</name>
</gene>
<protein>
    <submittedName>
        <fullName evidence="2">Uncharacterized protein</fullName>
    </submittedName>
</protein>
<comment type="caution">
    <text evidence="2">The sequence shown here is derived from an EMBL/GenBank/DDBJ whole genome shotgun (WGS) entry which is preliminary data.</text>
</comment>